<dbReference type="Gene3D" id="1.10.510.10">
    <property type="entry name" value="Transferase(Phosphotransferase) domain 1"/>
    <property type="match status" value="1"/>
</dbReference>
<proteinExistence type="inferred from homology"/>
<evidence type="ECO:0000313" key="10">
    <source>
        <dbReference type="WBParaSite" id="PgR077_g026_t01"/>
    </source>
</evidence>
<keyword evidence="4" id="KW-0547">Nucleotide-binding</keyword>
<dbReference type="InterPro" id="IPR050591">
    <property type="entry name" value="GSK-3"/>
</dbReference>
<keyword evidence="5" id="KW-0418">Kinase</keyword>
<feature type="compositionally biased region" description="Polar residues" evidence="7">
    <location>
        <begin position="363"/>
        <end position="379"/>
    </location>
</feature>
<dbReference type="Gene3D" id="3.30.200.20">
    <property type="entry name" value="Phosphorylase Kinase, domain 1"/>
    <property type="match status" value="1"/>
</dbReference>
<keyword evidence="3" id="KW-0808">Transferase</keyword>
<dbReference type="GO" id="GO:0004674">
    <property type="term" value="F:protein serine/threonine kinase activity"/>
    <property type="evidence" value="ECO:0007669"/>
    <property type="project" value="UniProtKB-KW"/>
</dbReference>
<dbReference type="Proteomes" id="UP000887569">
    <property type="component" value="Unplaced"/>
</dbReference>
<keyword evidence="2" id="KW-0723">Serine/threonine-protein kinase</keyword>
<dbReference type="GO" id="GO:0005524">
    <property type="term" value="F:ATP binding"/>
    <property type="evidence" value="ECO:0007669"/>
    <property type="project" value="UniProtKB-KW"/>
</dbReference>
<dbReference type="PANTHER" id="PTHR24057:SF18">
    <property type="entry name" value="SERINE_THREONINE-PROTEIN KINASE R03D7.5-RELATED"/>
    <property type="match status" value="1"/>
</dbReference>
<dbReference type="GO" id="GO:0005634">
    <property type="term" value="C:nucleus"/>
    <property type="evidence" value="ECO:0007669"/>
    <property type="project" value="TreeGrafter"/>
</dbReference>
<evidence type="ECO:0000256" key="7">
    <source>
        <dbReference type="SAM" id="MobiDB-lite"/>
    </source>
</evidence>
<dbReference type="WBParaSite" id="PgR077_g026_t02">
    <property type="protein sequence ID" value="PgR077_g026_t02"/>
    <property type="gene ID" value="PgR077_g026"/>
</dbReference>
<evidence type="ECO:0000313" key="11">
    <source>
        <dbReference type="WBParaSite" id="PgR077_g026_t02"/>
    </source>
</evidence>
<evidence type="ECO:0000256" key="1">
    <source>
        <dbReference type="ARBA" id="ARBA00005527"/>
    </source>
</evidence>
<organism evidence="9 11">
    <name type="scientific">Parascaris univalens</name>
    <name type="common">Nematode worm</name>
    <dbReference type="NCBI Taxonomy" id="6257"/>
    <lineage>
        <taxon>Eukaryota</taxon>
        <taxon>Metazoa</taxon>
        <taxon>Ecdysozoa</taxon>
        <taxon>Nematoda</taxon>
        <taxon>Chromadorea</taxon>
        <taxon>Rhabditida</taxon>
        <taxon>Spirurina</taxon>
        <taxon>Ascaridomorpha</taxon>
        <taxon>Ascaridoidea</taxon>
        <taxon>Ascarididae</taxon>
        <taxon>Parascaris</taxon>
    </lineage>
</organism>
<feature type="region of interest" description="Disordered" evidence="7">
    <location>
        <begin position="344"/>
        <end position="379"/>
    </location>
</feature>
<evidence type="ECO:0000313" key="9">
    <source>
        <dbReference type="Proteomes" id="UP000887569"/>
    </source>
</evidence>
<dbReference type="GO" id="GO:0030424">
    <property type="term" value="C:axon"/>
    <property type="evidence" value="ECO:0007669"/>
    <property type="project" value="TreeGrafter"/>
</dbReference>
<dbReference type="InterPro" id="IPR000719">
    <property type="entry name" value="Prot_kinase_dom"/>
</dbReference>
<dbReference type="InterPro" id="IPR011009">
    <property type="entry name" value="Kinase-like_dom_sf"/>
</dbReference>
<reference evidence="10 11" key="1">
    <citation type="submission" date="2022-11" db="UniProtKB">
        <authorList>
            <consortium name="WormBaseParasite"/>
        </authorList>
    </citation>
    <scope>IDENTIFICATION</scope>
</reference>
<dbReference type="InterPro" id="IPR008271">
    <property type="entry name" value="Ser/Thr_kinase_AS"/>
</dbReference>
<protein>
    <submittedName>
        <fullName evidence="10 11">Protein kinase domain-containing protein</fullName>
    </submittedName>
</protein>
<comment type="similarity">
    <text evidence="1">Belongs to the protein kinase superfamily. CMGC Ser/Thr protein kinase family. GSK-3 subfamily.</text>
</comment>
<dbReference type="SMART" id="SM00220">
    <property type="entry name" value="S_TKc"/>
    <property type="match status" value="1"/>
</dbReference>
<evidence type="ECO:0000256" key="4">
    <source>
        <dbReference type="ARBA" id="ARBA00022741"/>
    </source>
</evidence>
<name>A0A915C2F6_PARUN</name>
<dbReference type="Pfam" id="PF00069">
    <property type="entry name" value="Pkinase"/>
    <property type="match status" value="1"/>
</dbReference>
<evidence type="ECO:0000256" key="6">
    <source>
        <dbReference type="ARBA" id="ARBA00022840"/>
    </source>
</evidence>
<dbReference type="GO" id="GO:0030154">
    <property type="term" value="P:cell differentiation"/>
    <property type="evidence" value="ECO:0007669"/>
    <property type="project" value="TreeGrafter"/>
</dbReference>
<dbReference type="GO" id="GO:0007165">
    <property type="term" value="P:signal transduction"/>
    <property type="evidence" value="ECO:0007669"/>
    <property type="project" value="TreeGrafter"/>
</dbReference>
<dbReference type="GO" id="GO:0070507">
    <property type="term" value="P:regulation of microtubule cytoskeleton organization"/>
    <property type="evidence" value="ECO:0007669"/>
    <property type="project" value="TreeGrafter"/>
</dbReference>
<evidence type="ECO:0000256" key="5">
    <source>
        <dbReference type="ARBA" id="ARBA00022777"/>
    </source>
</evidence>
<dbReference type="FunFam" id="1.10.510.10:FF:000624">
    <property type="entry name" value="Mitogen-activated protein kinase"/>
    <property type="match status" value="1"/>
</dbReference>
<evidence type="ECO:0000256" key="2">
    <source>
        <dbReference type="ARBA" id="ARBA00022527"/>
    </source>
</evidence>
<keyword evidence="6" id="KW-0067">ATP-binding</keyword>
<dbReference type="SUPFAM" id="SSF56112">
    <property type="entry name" value="Protein kinase-like (PK-like)"/>
    <property type="match status" value="1"/>
</dbReference>
<sequence>RSVVLMPVDSSGGGSSAEINQVAELVENGEKVVLKMKELSLFSNGVFSNVYKGKLTEPQSRSIAIKKSWSREETVQRPVEVRILNTLNQYHHKNIIQLLYIFGQKHPDGTTCTALVFEFFPMNLHDVRVNYGPLGSIDVKLYTWQLFRGQAHLEQHHICHRDIKPQNLLVDHSTGMLKISDFGSSKILHGDVSSYNYHVTRYYRAPELILGSSRYRCEIDRWSCGCVFGELLKNHVLLPGRSTNHQLQLIIEILGFPTDEDVKAMRCTKKLLQTSTFKHYVHKMPLPNGFQAITHSQDQEALKLLRRVLVYNPIERLHGASFLSDPYFNELFTPGIKRNGKALSAVTQQDKEDALNGDEADSGSGSMPLSNTLKSTEEE</sequence>
<evidence type="ECO:0000256" key="3">
    <source>
        <dbReference type="ARBA" id="ARBA00022679"/>
    </source>
</evidence>
<feature type="domain" description="Protein kinase" evidence="8">
    <location>
        <begin position="36"/>
        <end position="328"/>
    </location>
</feature>
<dbReference type="PROSITE" id="PS50011">
    <property type="entry name" value="PROTEIN_KINASE_DOM"/>
    <property type="match status" value="1"/>
</dbReference>
<dbReference type="GO" id="GO:0005829">
    <property type="term" value="C:cytosol"/>
    <property type="evidence" value="ECO:0007669"/>
    <property type="project" value="TreeGrafter"/>
</dbReference>
<dbReference type="WBParaSite" id="PgR077_g026_t01">
    <property type="protein sequence ID" value="PgR077_g026_t01"/>
    <property type="gene ID" value="PgR077_g026"/>
</dbReference>
<accession>A0A915C2F6</accession>
<dbReference type="AlphaFoldDB" id="A0A915C2F6"/>
<dbReference type="GO" id="GO:0032436">
    <property type="term" value="P:positive regulation of proteasomal ubiquitin-dependent protein catabolic process"/>
    <property type="evidence" value="ECO:0007669"/>
    <property type="project" value="TreeGrafter"/>
</dbReference>
<evidence type="ECO:0000259" key="8">
    <source>
        <dbReference type="PROSITE" id="PS50011"/>
    </source>
</evidence>
<dbReference type="GO" id="GO:0090090">
    <property type="term" value="P:negative regulation of canonical Wnt signaling pathway"/>
    <property type="evidence" value="ECO:0007669"/>
    <property type="project" value="TreeGrafter"/>
</dbReference>
<keyword evidence="9" id="KW-1185">Reference proteome</keyword>
<dbReference type="PANTHER" id="PTHR24057">
    <property type="entry name" value="GLYCOGEN SYNTHASE KINASE-3 ALPHA"/>
    <property type="match status" value="1"/>
</dbReference>
<dbReference type="PROSITE" id="PS00108">
    <property type="entry name" value="PROTEIN_KINASE_ST"/>
    <property type="match status" value="1"/>
</dbReference>